<proteinExistence type="inferred from homology"/>
<gene>
    <name evidence="3" type="ORF">H1B27_28825</name>
</gene>
<dbReference type="RefSeq" id="WP_197968404.1">
    <property type="nucleotide sequence ID" value="NZ_JACEGD010000030.1"/>
</dbReference>
<reference evidence="3 4" key="1">
    <citation type="submission" date="2020-07" db="EMBL/GenBank/DDBJ databases">
        <title>Bradyrhizobium diversity isolated from nodules of indigenous legumes of Western Australia.</title>
        <authorList>
            <person name="Klepa M.S."/>
        </authorList>
    </citation>
    <scope>NUCLEOTIDE SEQUENCE [LARGE SCALE GENOMIC DNA]</scope>
    <source>
        <strain evidence="3 4">CNPSo 4019</strain>
    </source>
</reference>
<dbReference type="PANTHER" id="PTHR46268">
    <property type="entry name" value="STRESS RESPONSE PROTEIN NHAX"/>
    <property type="match status" value="1"/>
</dbReference>
<evidence type="ECO:0000256" key="1">
    <source>
        <dbReference type="ARBA" id="ARBA00008791"/>
    </source>
</evidence>
<dbReference type="Proteomes" id="UP001194539">
    <property type="component" value="Unassembled WGS sequence"/>
</dbReference>
<sequence length="277" mass="30490">MSLASSLASVMVYVDSEQQDEGQIAVAEAVANGFEAALLGVSAIAIDPPFVAEGVIIEQTSAEDLERIRATLSDKEAWFRRIVRLPNEKVEWRWTIGFPTEFLVEQSRAADVVVVRRSQLKPNYSRHLDAAGAMLRLGRPILSVPDGVTRFSGDRIVVGWKDARESRLAVRDALPFLTRASQVTVAEICTSSEQDAARDRVRDVTRYLQRHGVSCQHEVRVHTAEPDAGYLVRLAADVGADLIVTGGYGHSRLGEWVFGGMTQSLLRHAPVCLLMSH</sequence>
<evidence type="ECO:0000313" key="4">
    <source>
        <dbReference type="Proteomes" id="UP001194539"/>
    </source>
</evidence>
<keyword evidence="4" id="KW-1185">Reference proteome</keyword>
<accession>A0ABS0PAK7</accession>
<feature type="domain" description="UspA" evidence="2">
    <location>
        <begin position="154"/>
        <end position="275"/>
    </location>
</feature>
<comment type="similarity">
    <text evidence="1">Belongs to the universal stress protein A family.</text>
</comment>
<evidence type="ECO:0000259" key="2">
    <source>
        <dbReference type="Pfam" id="PF00582"/>
    </source>
</evidence>
<dbReference type="CDD" id="cd00293">
    <property type="entry name" value="USP-like"/>
    <property type="match status" value="1"/>
</dbReference>
<comment type="caution">
    <text evidence="3">The sequence shown here is derived from an EMBL/GenBank/DDBJ whole genome shotgun (WGS) entry which is preliminary data.</text>
</comment>
<dbReference type="Gene3D" id="3.40.50.12370">
    <property type="match status" value="1"/>
</dbReference>
<dbReference type="SUPFAM" id="SSF52402">
    <property type="entry name" value="Adenine nucleotide alpha hydrolases-like"/>
    <property type="match status" value="2"/>
</dbReference>
<dbReference type="PANTHER" id="PTHR46268:SF15">
    <property type="entry name" value="UNIVERSAL STRESS PROTEIN HP_0031"/>
    <property type="match status" value="1"/>
</dbReference>
<dbReference type="EMBL" id="JACEGD010000030">
    <property type="protein sequence ID" value="MBH5390258.1"/>
    <property type="molecule type" value="Genomic_DNA"/>
</dbReference>
<name>A0ABS0PAK7_9BRAD</name>
<dbReference type="Pfam" id="PF00582">
    <property type="entry name" value="Usp"/>
    <property type="match status" value="1"/>
</dbReference>
<dbReference type="InterPro" id="IPR006016">
    <property type="entry name" value="UspA"/>
</dbReference>
<protein>
    <submittedName>
        <fullName evidence="3">Universal stress protein</fullName>
    </submittedName>
</protein>
<evidence type="ECO:0000313" key="3">
    <source>
        <dbReference type="EMBL" id="MBH5390258.1"/>
    </source>
</evidence>
<organism evidence="3 4">
    <name type="scientific">Bradyrhizobium diversitatis</name>
    <dbReference type="NCBI Taxonomy" id="2755406"/>
    <lineage>
        <taxon>Bacteria</taxon>
        <taxon>Pseudomonadati</taxon>
        <taxon>Pseudomonadota</taxon>
        <taxon>Alphaproteobacteria</taxon>
        <taxon>Hyphomicrobiales</taxon>
        <taxon>Nitrobacteraceae</taxon>
        <taxon>Bradyrhizobium</taxon>
    </lineage>
</organism>